<evidence type="ECO:0000313" key="1">
    <source>
        <dbReference type="EMBL" id="AET33050.1"/>
    </source>
</evidence>
<dbReference type="Proteomes" id="UP000005867">
    <property type="component" value="Chromosome"/>
</dbReference>
<proteinExistence type="predicted"/>
<dbReference type="eggNOG" id="arCOG05713">
    <property type="taxonomic scope" value="Archaea"/>
</dbReference>
<gene>
    <name evidence="1" type="ORF">P186_1634</name>
</gene>
<dbReference type="STRING" id="1104324.P186_1634"/>
<dbReference type="BioCyc" id="PSP1104324:GJSN-1605-MONOMER"/>
<dbReference type="KEGG" id="pyr:P186_1634"/>
<dbReference type="AlphaFoldDB" id="G7VG52"/>
<evidence type="ECO:0000313" key="2">
    <source>
        <dbReference type="Proteomes" id="UP000005867"/>
    </source>
</evidence>
<dbReference type="HOGENOM" id="CLU_671964_0_0_2"/>
<protein>
    <submittedName>
        <fullName evidence="1">Uncharacterized protein</fullName>
    </submittedName>
</protein>
<name>G7VG52_9CREN</name>
<accession>G7VG52</accession>
<keyword evidence="2" id="KW-1185">Reference proteome</keyword>
<reference evidence="1 2" key="1">
    <citation type="journal article" date="2012" name="J. Bacteriol.">
        <title>Complete genome sequence of strain 1860, a crenarchaeon of the genus pyrobaculum able to grow with various electron acceptors.</title>
        <authorList>
            <person name="Mardanov A.V."/>
            <person name="Gumerov V.M."/>
            <person name="Slobodkina G.B."/>
            <person name="Beletsky A.V."/>
            <person name="Bonch-Osmolovskaya E.A."/>
            <person name="Ravin N.V."/>
            <person name="Skryabin K.G."/>
        </authorList>
    </citation>
    <scope>NUCLEOTIDE SEQUENCE [LARGE SCALE GENOMIC DNA]</scope>
    <source>
        <strain evidence="1 2">1860</strain>
    </source>
</reference>
<organism evidence="1 2">
    <name type="scientific">Pyrobaculum ferrireducens</name>
    <dbReference type="NCBI Taxonomy" id="1104324"/>
    <lineage>
        <taxon>Archaea</taxon>
        <taxon>Thermoproteota</taxon>
        <taxon>Thermoprotei</taxon>
        <taxon>Thermoproteales</taxon>
        <taxon>Thermoproteaceae</taxon>
        <taxon>Pyrobaculum</taxon>
    </lineage>
</organism>
<sequence length="402" mass="45683">MNKTEIRRRNLGLLVGGRYFRYYRQPSIKIIESLMRRAGEEAVAASFRDLALEALKYALGLLKIEVERALRDRLVYREFGVVYGADIEGAIDVARSIAVKPGCLVASLTYLPSRQAPEYLLMRRVAREALNAARRMAAGDEEAARLLEGIAKLLRHLPAGTTSLECGDVEYVQWLRRACLINRFVKALEKSVKVGRVAGIGEEVVFRDWRLYEIYTYFLIYDVFKSAGFEEAACRDAAGGGEPDLTLKKGGKCIIIYFNKPLNYSLVERYNGYDASLHRGRPDVLVEDGDVRIVVEAKFSTSPSYIALGRFKTMAYMYEYSADAGILIFPAIEGVPTDEEERSIAELYKYMEKEGIAMLHLRDGRNLHLIRIDPAETEDPYESDRLARERLRRVLKIQHIDL</sequence>
<dbReference type="EMBL" id="CP003098">
    <property type="protein sequence ID" value="AET33050.1"/>
    <property type="molecule type" value="Genomic_DNA"/>
</dbReference>